<keyword evidence="7" id="KW-0143">Chaperone</keyword>
<evidence type="ECO:0000313" key="14">
    <source>
        <dbReference type="Proteomes" id="UP000247620"/>
    </source>
</evidence>
<dbReference type="PANTHER" id="PTHR38035">
    <property type="entry name" value="UPF0070 PROTEIN YFGM"/>
    <property type="match status" value="1"/>
</dbReference>
<proteinExistence type="predicted"/>
<keyword evidence="6" id="KW-0472">Membrane</keyword>
<dbReference type="EMBL" id="QJRO01000005">
    <property type="protein sequence ID" value="PYB82861.1"/>
    <property type="molecule type" value="Genomic_DNA"/>
</dbReference>
<dbReference type="Proteomes" id="UP001329505">
    <property type="component" value="Unassembled WGS sequence"/>
</dbReference>
<dbReference type="GO" id="GO:0044877">
    <property type="term" value="F:protein-containing complex binding"/>
    <property type="evidence" value="ECO:0007669"/>
    <property type="project" value="InterPro"/>
</dbReference>
<evidence type="ECO:0000313" key="15">
    <source>
        <dbReference type="Proteomes" id="UP001329505"/>
    </source>
</evidence>
<evidence type="ECO:0000256" key="2">
    <source>
        <dbReference type="ARBA" id="ARBA00004236"/>
    </source>
</evidence>
<dbReference type="InterPro" id="IPR018704">
    <property type="entry name" value="SecYEG/CpoB_TPR"/>
</dbReference>
<evidence type="ECO:0000256" key="1">
    <source>
        <dbReference type="ARBA" id="ARBA00004167"/>
    </source>
</evidence>
<comment type="subcellular location">
    <subcellularLocation>
        <location evidence="2">Cell membrane</location>
    </subcellularLocation>
    <subcellularLocation>
        <location evidence="1">Membrane</location>
        <topology evidence="1">Single-pass membrane protein</topology>
    </subcellularLocation>
</comment>
<evidence type="ECO:0000313" key="12">
    <source>
        <dbReference type="EMBL" id="UXZ46991.1"/>
    </source>
</evidence>
<dbReference type="EMBL" id="CP083803">
    <property type="protein sequence ID" value="UXZ46991.1"/>
    <property type="molecule type" value="Genomic_DNA"/>
</dbReference>
<evidence type="ECO:0000259" key="8">
    <source>
        <dbReference type="Pfam" id="PF09976"/>
    </source>
</evidence>
<dbReference type="Proteomes" id="UP001209279">
    <property type="component" value="Chromosome"/>
</dbReference>
<keyword evidence="15" id="KW-1185">Reference proteome</keyword>
<evidence type="ECO:0000256" key="3">
    <source>
        <dbReference type="ARBA" id="ARBA00022475"/>
    </source>
</evidence>
<protein>
    <submittedName>
        <fullName evidence="10">GTP-binding protein</fullName>
    </submittedName>
    <submittedName>
        <fullName evidence="11">Putative negative regulator of RcsB-dependent stress response</fullName>
    </submittedName>
    <submittedName>
        <fullName evidence="9">Tetratricopeptide repeat protein</fullName>
    </submittedName>
</protein>
<gene>
    <name evidence="10" type="ORF">DMX07_10900</name>
    <name evidence="12" type="ORF">K7K07_08330</name>
    <name evidence="11" type="ORF">SAMN05216230_107187</name>
    <name evidence="9" type="ORF">V0R55_12760</name>
</gene>
<evidence type="ECO:0000313" key="11">
    <source>
        <dbReference type="EMBL" id="SER34918.1"/>
    </source>
</evidence>
<reference evidence="10 14" key="2">
    <citation type="submission" date="2018-06" db="EMBL/GenBank/DDBJ databases">
        <title>Pseudomonas diversity within urban Lake Michigan freshwaters.</title>
        <authorList>
            <person name="Batrich M."/>
            <person name="Hatzopoulos T."/>
            <person name="Putonti C."/>
        </authorList>
    </citation>
    <scope>NUCLEOTIDE SEQUENCE [LARGE SCALE GENOMIC DNA]</scope>
    <source>
        <strain evidence="10 14">LBp-160603</strain>
    </source>
</reference>
<keyword evidence="5" id="KW-1133">Transmembrane helix</keyword>
<dbReference type="Proteomes" id="UP000199221">
    <property type="component" value="Unassembled WGS sequence"/>
</dbReference>
<dbReference type="PIRSF" id="PIRSF006170">
    <property type="entry name" value="YfgM"/>
    <property type="match status" value="1"/>
</dbReference>
<evidence type="ECO:0000313" key="9">
    <source>
        <dbReference type="EMBL" id="MEE1881035.1"/>
    </source>
</evidence>
<dbReference type="RefSeq" id="WP_038706767.1">
    <property type="nucleotide sequence ID" value="NZ_CATKPM010000033.1"/>
</dbReference>
<keyword evidence="4" id="KW-0812">Transmembrane</keyword>
<dbReference type="KEGG" id="pmos:O165_018325"/>
<evidence type="ECO:0000313" key="10">
    <source>
        <dbReference type="EMBL" id="PYB82861.1"/>
    </source>
</evidence>
<keyword evidence="3" id="KW-1003">Cell membrane</keyword>
<name>A0A1H9NGA3_9PSED</name>
<reference evidence="12" key="3">
    <citation type="submission" date="2021-08" db="EMBL/GenBank/DDBJ databases">
        <authorList>
            <person name="Yaryura P.M."/>
            <person name="Bianco M.I."/>
            <person name="Morais C."/>
            <person name="Setubal J.C."/>
        </authorList>
    </citation>
    <scope>NUCLEOTIDE SEQUENCE</scope>
    <source>
        <strain evidence="12">AP1</strain>
    </source>
</reference>
<dbReference type="InterPro" id="IPR026039">
    <property type="entry name" value="YfgM"/>
</dbReference>
<evidence type="ECO:0000256" key="5">
    <source>
        <dbReference type="ARBA" id="ARBA00022989"/>
    </source>
</evidence>
<dbReference type="EMBL" id="JAZDQQ010000009">
    <property type="protein sequence ID" value="MEE1881035.1"/>
    <property type="molecule type" value="Genomic_DNA"/>
</dbReference>
<dbReference type="GeneID" id="93679655"/>
<dbReference type="Pfam" id="PF09976">
    <property type="entry name" value="TPR_21"/>
    <property type="match status" value="1"/>
</dbReference>
<accession>A0A1H9NGA3</accession>
<evidence type="ECO:0000313" key="13">
    <source>
        <dbReference type="Proteomes" id="UP000199221"/>
    </source>
</evidence>
<reference evidence="11 13" key="1">
    <citation type="submission" date="2016-10" db="EMBL/GenBank/DDBJ databases">
        <authorList>
            <person name="de Groot N.N."/>
        </authorList>
    </citation>
    <scope>NUCLEOTIDE SEQUENCE [LARGE SCALE GENOMIC DNA]</scope>
    <source>
        <strain evidence="11 13">LMG 27941</strain>
    </source>
</reference>
<dbReference type="AlphaFoldDB" id="A0A1H9NGA3"/>
<dbReference type="Proteomes" id="UP000247620">
    <property type="component" value="Unassembled WGS sequence"/>
</dbReference>
<feature type="domain" description="Ancillary SecYEG translocon subunit/Cell division coordinator CpoB TPR" evidence="8">
    <location>
        <begin position="13"/>
        <end position="210"/>
    </location>
</feature>
<dbReference type="GO" id="GO:0005886">
    <property type="term" value="C:plasma membrane"/>
    <property type="evidence" value="ECO:0007669"/>
    <property type="project" value="UniProtKB-SubCell"/>
</dbReference>
<organism evidence="11 13">
    <name type="scientific">Pseudomonas soli</name>
    <dbReference type="NCBI Taxonomy" id="1306993"/>
    <lineage>
        <taxon>Bacteria</taxon>
        <taxon>Pseudomonadati</taxon>
        <taxon>Pseudomonadota</taxon>
        <taxon>Gammaproteobacteria</taxon>
        <taxon>Pseudomonadales</taxon>
        <taxon>Pseudomonadaceae</taxon>
        <taxon>Pseudomonas</taxon>
    </lineage>
</organism>
<evidence type="ECO:0000256" key="4">
    <source>
        <dbReference type="ARBA" id="ARBA00022692"/>
    </source>
</evidence>
<dbReference type="PANTHER" id="PTHR38035:SF1">
    <property type="entry name" value="ANCILLARY SECYEG TRANSLOCON SUBUNIT"/>
    <property type="match status" value="1"/>
</dbReference>
<evidence type="ECO:0000256" key="7">
    <source>
        <dbReference type="ARBA" id="ARBA00023186"/>
    </source>
</evidence>
<reference evidence="9 15" key="4">
    <citation type="submission" date="2024-01" db="EMBL/GenBank/DDBJ databases">
        <title>Unpublished Manusciprt.</title>
        <authorList>
            <person name="Duman M."/>
            <person name="Valdes E.G."/>
            <person name="Ajmi N."/>
            <person name="Altun S."/>
            <person name="Saticioglu I.B."/>
        </authorList>
    </citation>
    <scope>NUCLEOTIDE SEQUENCE [LARGE SCALE GENOMIC DNA]</scope>
    <source>
        <strain evidence="9 15">139P</strain>
    </source>
</reference>
<dbReference type="EMBL" id="FOEQ01000007">
    <property type="protein sequence ID" value="SER34918.1"/>
    <property type="molecule type" value="Genomic_DNA"/>
</dbReference>
<sequence>MSSTDDEGLAAAKDWWNRNGKPLLTGALLAGVVVMGWQTWHKYQANQSQGASALYQALLETSLTPDGKPDASKVAELSGKLKSEFGGTAYAQYGSLFVAKVAVESGKLDDAASELKSVMDKPADATLSEISRQRLARVLAAQDKAEDALKLLDGDTDKAFLASREELKGDLLVQLGRADDAHGAYEKAKAALSDDAAIGGLQLKLDDLAKGDA</sequence>
<evidence type="ECO:0000256" key="6">
    <source>
        <dbReference type="ARBA" id="ARBA00023136"/>
    </source>
</evidence>